<dbReference type="EC" id="2.7.13.3" evidence="3"/>
<keyword evidence="6 12" id="KW-0808">Transferase</keyword>
<evidence type="ECO:0000256" key="6">
    <source>
        <dbReference type="ARBA" id="ARBA00022679"/>
    </source>
</evidence>
<gene>
    <name evidence="12" type="primary">regB_2</name>
    <name evidence="12" type="ORF">XINFAN_01633</name>
</gene>
<dbReference type="OrthoDB" id="9785252at2"/>
<reference evidence="12 13" key="1">
    <citation type="submission" date="2018-11" db="EMBL/GenBank/DDBJ databases">
        <authorList>
            <person name="Criscuolo A."/>
        </authorList>
    </citation>
    <scope>NUCLEOTIDE SEQUENCE [LARGE SCALE GENOMIC DNA]</scope>
    <source>
        <strain evidence="12">ACIP111625</strain>
    </source>
</reference>
<keyword evidence="10" id="KW-0472">Membrane</keyword>
<proteinExistence type="predicted"/>
<dbReference type="PANTHER" id="PTHR44936">
    <property type="entry name" value="SENSOR PROTEIN CREC"/>
    <property type="match status" value="1"/>
</dbReference>
<evidence type="ECO:0000259" key="11">
    <source>
        <dbReference type="PROSITE" id="PS50109"/>
    </source>
</evidence>
<name>A0A3P5XFM9_9RHOB</name>
<dbReference type="EMBL" id="UXAW01000054">
    <property type="protein sequence ID" value="VDC26394.1"/>
    <property type="molecule type" value="Genomic_DNA"/>
</dbReference>
<evidence type="ECO:0000256" key="1">
    <source>
        <dbReference type="ARBA" id="ARBA00000085"/>
    </source>
</evidence>
<keyword evidence="7" id="KW-0547">Nucleotide-binding</keyword>
<dbReference type="Pfam" id="PF25323">
    <property type="entry name" value="6TM_PilS"/>
    <property type="match status" value="1"/>
</dbReference>
<dbReference type="SMART" id="SM00387">
    <property type="entry name" value="HATPase_c"/>
    <property type="match status" value="1"/>
</dbReference>
<dbReference type="Gene3D" id="3.30.565.10">
    <property type="entry name" value="Histidine kinase-like ATPase, C-terminal domain"/>
    <property type="match status" value="1"/>
</dbReference>
<keyword evidence="4" id="KW-1003">Cell membrane</keyword>
<accession>A0A3P5XFM9</accession>
<dbReference type="GO" id="GO:0005524">
    <property type="term" value="F:ATP binding"/>
    <property type="evidence" value="ECO:0007669"/>
    <property type="project" value="UniProtKB-KW"/>
</dbReference>
<dbReference type="InterPro" id="IPR003661">
    <property type="entry name" value="HisK_dim/P_dom"/>
</dbReference>
<evidence type="ECO:0000256" key="10">
    <source>
        <dbReference type="SAM" id="Phobius"/>
    </source>
</evidence>
<evidence type="ECO:0000313" key="13">
    <source>
        <dbReference type="Proteomes" id="UP000277498"/>
    </source>
</evidence>
<keyword evidence="8 12" id="KW-0418">Kinase</keyword>
<evidence type="ECO:0000256" key="4">
    <source>
        <dbReference type="ARBA" id="ARBA00022475"/>
    </source>
</evidence>
<sequence length="430" mass="45871">MGIGLDDTFDERARRKNLALLVRLRWIAILGQGLTTGLLHFGFGVVLPLGPMALVIALQALINLAGWLRGRSRRPVAGGELLAMLMADVAALTVMFGLSGGTTNPFISLFLLQIILGALLLRPWAAWLLVATTSLAWIGLSRFHRPLELPHHHGEGQNLFDLHLLGMFICFLLAAALLVRIISQIRDTLRERDTALADLRCQRSEEDHLIRIGLLASGAAHELGSPLATISVILGDWRGLPQIAADPGLARDLAEAESQVERCKRIITGILASSGAARGEGAASTSAGEFFDAAVAEWRAHHPGAVLDYLNRLPPDLVFIADLSLRQALFNLLDNAQKASAAAIRLEIGATDGRIELTVTDQGSGFAPQILAAPARPWNTTSDREGAGLGLFLCSNVARRFGGALKLRNPRGGGAEAAMILPLDPATGGN</sequence>
<evidence type="ECO:0000256" key="5">
    <source>
        <dbReference type="ARBA" id="ARBA00022553"/>
    </source>
</evidence>
<evidence type="ECO:0000256" key="2">
    <source>
        <dbReference type="ARBA" id="ARBA00004651"/>
    </source>
</evidence>
<comment type="subcellular location">
    <subcellularLocation>
        <location evidence="2">Cell membrane</location>
        <topology evidence="2">Multi-pass membrane protein</topology>
    </subcellularLocation>
</comment>
<dbReference type="Pfam" id="PF02518">
    <property type="entry name" value="HATPase_c"/>
    <property type="match status" value="1"/>
</dbReference>
<dbReference type="InterPro" id="IPR036097">
    <property type="entry name" value="HisK_dim/P_sf"/>
</dbReference>
<dbReference type="PROSITE" id="PS50109">
    <property type="entry name" value="HIS_KIN"/>
    <property type="match status" value="1"/>
</dbReference>
<evidence type="ECO:0000313" key="12">
    <source>
        <dbReference type="EMBL" id="VDC26394.1"/>
    </source>
</evidence>
<dbReference type="Gene3D" id="1.10.287.130">
    <property type="match status" value="1"/>
</dbReference>
<dbReference type="Proteomes" id="UP000277498">
    <property type="component" value="Unassembled WGS sequence"/>
</dbReference>
<evidence type="ECO:0000256" key="3">
    <source>
        <dbReference type="ARBA" id="ARBA00012438"/>
    </source>
</evidence>
<organism evidence="12 13">
    <name type="scientific">Pseudogemmobacter humi</name>
    <dbReference type="NCBI Taxonomy" id="2483812"/>
    <lineage>
        <taxon>Bacteria</taxon>
        <taxon>Pseudomonadati</taxon>
        <taxon>Pseudomonadota</taxon>
        <taxon>Alphaproteobacteria</taxon>
        <taxon>Rhodobacterales</taxon>
        <taxon>Paracoccaceae</taxon>
        <taxon>Pseudogemmobacter</taxon>
    </lineage>
</organism>
<keyword evidence="13" id="KW-1185">Reference proteome</keyword>
<keyword evidence="5" id="KW-0597">Phosphoprotein</keyword>
<keyword evidence="10" id="KW-1133">Transmembrane helix</keyword>
<feature type="transmembrane region" description="Helical" evidence="10">
    <location>
        <begin position="164"/>
        <end position="182"/>
    </location>
</feature>
<dbReference type="SUPFAM" id="SSF55874">
    <property type="entry name" value="ATPase domain of HSP90 chaperone/DNA topoisomerase II/histidine kinase"/>
    <property type="match status" value="1"/>
</dbReference>
<evidence type="ECO:0000256" key="8">
    <source>
        <dbReference type="ARBA" id="ARBA00022777"/>
    </source>
</evidence>
<dbReference type="GO" id="GO:0005886">
    <property type="term" value="C:plasma membrane"/>
    <property type="evidence" value="ECO:0007669"/>
    <property type="project" value="UniProtKB-SubCell"/>
</dbReference>
<dbReference type="PANTHER" id="PTHR44936:SF10">
    <property type="entry name" value="SENSOR PROTEIN RSTB"/>
    <property type="match status" value="1"/>
</dbReference>
<dbReference type="CDD" id="cd00075">
    <property type="entry name" value="HATPase"/>
    <property type="match status" value="1"/>
</dbReference>
<dbReference type="InterPro" id="IPR003594">
    <property type="entry name" value="HATPase_dom"/>
</dbReference>
<evidence type="ECO:0000256" key="9">
    <source>
        <dbReference type="ARBA" id="ARBA00022840"/>
    </source>
</evidence>
<comment type="catalytic activity">
    <reaction evidence="1">
        <text>ATP + protein L-histidine = ADP + protein N-phospho-L-histidine.</text>
        <dbReference type="EC" id="2.7.13.3"/>
    </reaction>
</comment>
<dbReference type="InterPro" id="IPR050980">
    <property type="entry name" value="2C_sensor_his_kinase"/>
</dbReference>
<keyword evidence="9" id="KW-0067">ATP-binding</keyword>
<dbReference type="SUPFAM" id="SSF47384">
    <property type="entry name" value="Homodimeric domain of signal transducing histidine kinase"/>
    <property type="match status" value="1"/>
</dbReference>
<protein>
    <recommendedName>
        <fullName evidence="3">histidine kinase</fullName>
        <ecNumber evidence="3">2.7.13.3</ecNumber>
    </recommendedName>
</protein>
<feature type="domain" description="Histidine kinase" evidence="11">
    <location>
        <begin position="218"/>
        <end position="425"/>
    </location>
</feature>
<feature type="transmembrane region" description="Helical" evidence="10">
    <location>
        <begin position="24"/>
        <end position="43"/>
    </location>
</feature>
<dbReference type="InterPro" id="IPR036890">
    <property type="entry name" value="HATPase_C_sf"/>
</dbReference>
<evidence type="ECO:0000256" key="7">
    <source>
        <dbReference type="ARBA" id="ARBA00022741"/>
    </source>
</evidence>
<dbReference type="CDD" id="cd00082">
    <property type="entry name" value="HisKA"/>
    <property type="match status" value="1"/>
</dbReference>
<feature type="transmembrane region" description="Helical" evidence="10">
    <location>
        <begin position="126"/>
        <end position="144"/>
    </location>
</feature>
<dbReference type="GO" id="GO:0000155">
    <property type="term" value="F:phosphorelay sensor kinase activity"/>
    <property type="evidence" value="ECO:0007669"/>
    <property type="project" value="InterPro"/>
</dbReference>
<dbReference type="InterPro" id="IPR004358">
    <property type="entry name" value="Sig_transdc_His_kin-like_C"/>
</dbReference>
<dbReference type="InterPro" id="IPR005467">
    <property type="entry name" value="His_kinase_dom"/>
</dbReference>
<dbReference type="AlphaFoldDB" id="A0A3P5XFM9"/>
<keyword evidence="10" id="KW-0812">Transmembrane</keyword>
<dbReference type="PRINTS" id="PR00344">
    <property type="entry name" value="BCTRLSENSOR"/>
</dbReference>